<dbReference type="AlphaFoldDB" id="A0A9X2DPT5"/>
<dbReference type="PANTHER" id="PTHR34387">
    <property type="entry name" value="SLR1258 PROTEIN"/>
    <property type="match status" value="1"/>
</dbReference>
<keyword evidence="2" id="KW-1185">Reference proteome</keyword>
<dbReference type="Proteomes" id="UP001139179">
    <property type="component" value="Unassembled WGS sequence"/>
</dbReference>
<dbReference type="InterPro" id="IPR052022">
    <property type="entry name" value="26kDa_periplasmic_antigen"/>
</dbReference>
<dbReference type="PANTHER" id="PTHR34387:SF1">
    <property type="entry name" value="PERIPLASMIC IMMUNOGENIC PROTEIN"/>
    <property type="match status" value="1"/>
</dbReference>
<name>A0A9X2DPT5_9BACI</name>
<gene>
    <name evidence="1" type="ORF">M3202_07415</name>
</gene>
<dbReference type="Pfam" id="PF04402">
    <property type="entry name" value="SIMPL"/>
    <property type="match status" value="1"/>
</dbReference>
<organism evidence="1 2">
    <name type="scientific">Halalkalibacter oceani</name>
    <dbReference type="NCBI Taxonomy" id="1653776"/>
    <lineage>
        <taxon>Bacteria</taxon>
        <taxon>Bacillati</taxon>
        <taxon>Bacillota</taxon>
        <taxon>Bacilli</taxon>
        <taxon>Bacillales</taxon>
        <taxon>Bacillaceae</taxon>
        <taxon>Halalkalibacter</taxon>
    </lineage>
</organism>
<reference evidence="1" key="1">
    <citation type="submission" date="2022-05" db="EMBL/GenBank/DDBJ databases">
        <title>Comparative Genomics of Spacecraft Associated Microbes.</title>
        <authorList>
            <person name="Tran M.T."/>
            <person name="Wright A."/>
            <person name="Seuylemezian A."/>
            <person name="Eisen J."/>
            <person name="Coil D."/>
        </authorList>
    </citation>
    <scope>NUCLEOTIDE SEQUENCE</scope>
    <source>
        <strain evidence="1">214.1.1</strain>
    </source>
</reference>
<dbReference type="EMBL" id="JAMBOL010000004">
    <property type="protein sequence ID" value="MCM3713910.1"/>
    <property type="molecule type" value="Genomic_DNA"/>
</dbReference>
<evidence type="ECO:0000313" key="2">
    <source>
        <dbReference type="Proteomes" id="UP001139179"/>
    </source>
</evidence>
<protein>
    <submittedName>
        <fullName evidence="1">SIMPL domain-containing protein</fullName>
    </submittedName>
</protein>
<dbReference type="Gene3D" id="3.30.110.170">
    <property type="entry name" value="Protein of unknown function (DUF541), domain 1"/>
    <property type="match status" value="1"/>
</dbReference>
<dbReference type="Gene3D" id="3.30.70.2970">
    <property type="entry name" value="Protein of unknown function (DUF541), domain 2"/>
    <property type="match status" value="1"/>
</dbReference>
<dbReference type="GO" id="GO:0006974">
    <property type="term" value="P:DNA damage response"/>
    <property type="evidence" value="ECO:0007669"/>
    <property type="project" value="TreeGrafter"/>
</dbReference>
<proteinExistence type="predicted"/>
<comment type="caution">
    <text evidence="1">The sequence shown here is derived from an EMBL/GenBank/DDBJ whole genome shotgun (WGS) entry which is preliminary data.</text>
</comment>
<dbReference type="InterPro" id="IPR007497">
    <property type="entry name" value="SIMPL/DUF541"/>
</dbReference>
<accession>A0A9X2DPT5</accession>
<sequence length="210" mass="22875">MIDPANREKELPQISVIGEAELTVVPDQAVVTLGVTTETLELRQGQSENSAAMTAILDEVRRLGIGEDQIETALYQIDSRYHYEDGVSTFAGYEITHLFQITIEEINMVGTIVDAAVEKGANTVRTIQFTLQRADIYRQQALQLAVENGISSAQAIATTLGILLPPYPSKVEQQPTSPDFPSPRLLSASAATPIQPGQLTIRAHVLVAYE</sequence>
<dbReference type="RefSeq" id="WP_251222713.1">
    <property type="nucleotide sequence ID" value="NZ_JAMBOL010000004.1"/>
</dbReference>
<evidence type="ECO:0000313" key="1">
    <source>
        <dbReference type="EMBL" id="MCM3713910.1"/>
    </source>
</evidence>